<dbReference type="EMBL" id="DF236978">
    <property type="protein sequence ID" value="GAQ79373.1"/>
    <property type="molecule type" value="Genomic_DNA"/>
</dbReference>
<feature type="transmembrane region" description="Helical" evidence="2">
    <location>
        <begin position="321"/>
        <end position="348"/>
    </location>
</feature>
<keyword evidence="2" id="KW-0812">Transmembrane</keyword>
<feature type="region of interest" description="Disordered" evidence="1">
    <location>
        <begin position="211"/>
        <end position="309"/>
    </location>
</feature>
<keyword evidence="4" id="KW-1185">Reference proteome</keyword>
<dbReference type="Proteomes" id="UP000054558">
    <property type="component" value="Unassembled WGS sequence"/>
</dbReference>
<keyword evidence="2" id="KW-1133">Transmembrane helix</keyword>
<evidence type="ECO:0000256" key="2">
    <source>
        <dbReference type="SAM" id="Phobius"/>
    </source>
</evidence>
<feature type="compositionally biased region" description="Pro residues" evidence="1">
    <location>
        <begin position="183"/>
        <end position="192"/>
    </location>
</feature>
<dbReference type="AlphaFoldDB" id="A0A1Y1HMY5"/>
<protein>
    <submittedName>
        <fullName evidence="3">Uncharacterized protein</fullName>
    </submittedName>
</protein>
<feature type="compositionally biased region" description="Basic and acidic residues" evidence="1">
    <location>
        <begin position="151"/>
        <end position="163"/>
    </location>
</feature>
<organism evidence="3 4">
    <name type="scientific">Klebsormidium nitens</name>
    <name type="common">Green alga</name>
    <name type="synonym">Ulothrix nitens</name>
    <dbReference type="NCBI Taxonomy" id="105231"/>
    <lineage>
        <taxon>Eukaryota</taxon>
        <taxon>Viridiplantae</taxon>
        <taxon>Streptophyta</taxon>
        <taxon>Klebsormidiophyceae</taxon>
        <taxon>Klebsormidiales</taxon>
        <taxon>Klebsormidiaceae</taxon>
        <taxon>Klebsormidium</taxon>
    </lineage>
</organism>
<feature type="transmembrane region" description="Helical" evidence="2">
    <location>
        <begin position="360"/>
        <end position="380"/>
    </location>
</feature>
<keyword evidence="2" id="KW-0472">Membrane</keyword>
<reference evidence="3 4" key="1">
    <citation type="journal article" date="2014" name="Nat. Commun.">
        <title>Klebsormidium flaccidum genome reveals primary factors for plant terrestrial adaptation.</title>
        <authorList>
            <person name="Hori K."/>
            <person name="Maruyama F."/>
            <person name="Fujisawa T."/>
            <person name="Togashi T."/>
            <person name="Yamamoto N."/>
            <person name="Seo M."/>
            <person name="Sato S."/>
            <person name="Yamada T."/>
            <person name="Mori H."/>
            <person name="Tajima N."/>
            <person name="Moriyama T."/>
            <person name="Ikeuchi M."/>
            <person name="Watanabe M."/>
            <person name="Wada H."/>
            <person name="Kobayashi K."/>
            <person name="Saito M."/>
            <person name="Masuda T."/>
            <person name="Sasaki-Sekimoto Y."/>
            <person name="Mashiguchi K."/>
            <person name="Awai K."/>
            <person name="Shimojima M."/>
            <person name="Masuda S."/>
            <person name="Iwai M."/>
            <person name="Nobusawa T."/>
            <person name="Narise T."/>
            <person name="Kondo S."/>
            <person name="Saito H."/>
            <person name="Sato R."/>
            <person name="Murakawa M."/>
            <person name="Ihara Y."/>
            <person name="Oshima-Yamada Y."/>
            <person name="Ohtaka K."/>
            <person name="Satoh M."/>
            <person name="Sonobe K."/>
            <person name="Ishii M."/>
            <person name="Ohtani R."/>
            <person name="Kanamori-Sato M."/>
            <person name="Honoki R."/>
            <person name="Miyazaki D."/>
            <person name="Mochizuki H."/>
            <person name="Umetsu J."/>
            <person name="Higashi K."/>
            <person name="Shibata D."/>
            <person name="Kamiya Y."/>
            <person name="Sato N."/>
            <person name="Nakamura Y."/>
            <person name="Tabata S."/>
            <person name="Ida S."/>
            <person name="Kurokawa K."/>
            <person name="Ohta H."/>
        </authorList>
    </citation>
    <scope>NUCLEOTIDE SEQUENCE [LARGE SCALE GENOMIC DNA]</scope>
    <source>
        <strain evidence="3 4">NIES-2285</strain>
    </source>
</reference>
<feature type="compositionally biased region" description="Acidic residues" evidence="1">
    <location>
        <begin position="298"/>
        <end position="307"/>
    </location>
</feature>
<evidence type="ECO:0000313" key="4">
    <source>
        <dbReference type="Proteomes" id="UP000054558"/>
    </source>
</evidence>
<evidence type="ECO:0000256" key="1">
    <source>
        <dbReference type="SAM" id="MobiDB-lite"/>
    </source>
</evidence>
<evidence type="ECO:0000313" key="3">
    <source>
        <dbReference type="EMBL" id="GAQ79373.1"/>
    </source>
</evidence>
<name>A0A1Y1HMY5_KLENI</name>
<feature type="region of interest" description="Disordered" evidence="1">
    <location>
        <begin position="151"/>
        <end position="195"/>
    </location>
</feature>
<feature type="transmembrane region" description="Helical" evidence="2">
    <location>
        <begin position="7"/>
        <end position="31"/>
    </location>
</feature>
<proteinExistence type="predicted"/>
<gene>
    <name evidence="3" type="ORF">KFL_000290230</name>
</gene>
<sequence length="411" mass="45646">MVSFYEMFAAVVDLVVGTFEWITWPFIVISWPLRVAVKSIFVWWSYLTKVIVYGVLDTIFWPFQVVAAARREKETRSQLLLVQHQFLQATAIAKDLTIKYEVAVEERTHARDALETCVEEKKRLKNKFHQAQLMLRKMDIERRRAWELAGEQPKEAVRPEALEHTPSSEGLVMDNVNTDRHPPLSPDRPPSVPASDLDAHRLFLNAELENGHSEASPHNADDLPSMNQRNKRPRKDSEEGGFLPKASELSNGRESLGGVPRRESLGGSSRRESLGTGTRRDSLGPGPRRESNVSATNGDEEGAENEDGGAGAVSTVVQCGLIGWTLVVLGASTAAILGLFIIMILPALVGKGNDTTTQRIAEYVTSVKWFVLGFVFCYYMETEEFSWFKQGLEAVPHVDGLVGPASQLLGS</sequence>
<accession>A0A1Y1HMY5</accession>
<feature type="compositionally biased region" description="Basic and acidic residues" evidence="1">
    <location>
        <begin position="260"/>
        <end position="291"/>
    </location>
</feature>